<dbReference type="PROSITE" id="PS00063">
    <property type="entry name" value="ALDOKETO_REDUCTASE_3"/>
    <property type="match status" value="1"/>
</dbReference>
<keyword evidence="3" id="KW-0560">Oxidoreductase</keyword>
<dbReference type="PANTHER" id="PTHR43827">
    <property type="entry name" value="2,5-DIKETO-D-GLUCONIC ACID REDUCTASE"/>
    <property type="match status" value="1"/>
</dbReference>
<dbReference type="Pfam" id="PF00248">
    <property type="entry name" value="Aldo_ket_red"/>
    <property type="match status" value="1"/>
</dbReference>
<keyword evidence="10" id="KW-1185">Reference proteome</keyword>
<feature type="active site" description="Proton donor" evidence="4">
    <location>
        <position position="52"/>
    </location>
</feature>
<accession>A0A931DI83</accession>
<dbReference type="PIRSF" id="PIRSF000097">
    <property type="entry name" value="AKR"/>
    <property type="match status" value="1"/>
</dbReference>
<dbReference type="FunFam" id="3.20.20.100:FF:000015">
    <property type="entry name" value="Oxidoreductase, aldo/keto reductase family"/>
    <property type="match status" value="1"/>
</dbReference>
<evidence type="ECO:0000256" key="1">
    <source>
        <dbReference type="ARBA" id="ARBA00007905"/>
    </source>
</evidence>
<protein>
    <submittedName>
        <fullName evidence="9">Diketogulonate reductase-like aldo/keto reductase</fullName>
    </submittedName>
</protein>
<feature type="binding site" evidence="5">
    <location>
        <position position="110"/>
    </location>
    <ligand>
        <name>substrate</name>
    </ligand>
</feature>
<evidence type="ECO:0000256" key="7">
    <source>
        <dbReference type="SAM" id="MobiDB-lite"/>
    </source>
</evidence>
<gene>
    <name evidence="9" type="ORF">IW256_002790</name>
</gene>
<dbReference type="EMBL" id="JADOUA010000001">
    <property type="protein sequence ID" value="MBG6088677.1"/>
    <property type="molecule type" value="Genomic_DNA"/>
</dbReference>
<evidence type="ECO:0000259" key="8">
    <source>
        <dbReference type="Pfam" id="PF00248"/>
    </source>
</evidence>
<evidence type="ECO:0000256" key="3">
    <source>
        <dbReference type="ARBA" id="ARBA00023002"/>
    </source>
</evidence>
<dbReference type="PRINTS" id="PR00069">
    <property type="entry name" value="ALDKETRDTASE"/>
</dbReference>
<feature type="region of interest" description="Disordered" evidence="7">
    <location>
        <begin position="265"/>
        <end position="285"/>
    </location>
</feature>
<dbReference type="PROSITE" id="PS00798">
    <property type="entry name" value="ALDOKETO_REDUCTASE_1"/>
    <property type="match status" value="1"/>
</dbReference>
<feature type="domain" description="NADP-dependent oxidoreductase" evidence="8">
    <location>
        <begin position="20"/>
        <end position="262"/>
    </location>
</feature>
<evidence type="ECO:0000313" key="9">
    <source>
        <dbReference type="EMBL" id="MBG6088677.1"/>
    </source>
</evidence>
<dbReference type="PANTHER" id="PTHR43827:SF3">
    <property type="entry name" value="NADP-DEPENDENT OXIDOREDUCTASE DOMAIN-CONTAINING PROTEIN"/>
    <property type="match status" value="1"/>
</dbReference>
<organism evidence="9 10">
    <name type="scientific">Actinomadura viridis</name>
    <dbReference type="NCBI Taxonomy" id="58110"/>
    <lineage>
        <taxon>Bacteria</taxon>
        <taxon>Bacillati</taxon>
        <taxon>Actinomycetota</taxon>
        <taxon>Actinomycetes</taxon>
        <taxon>Streptosporangiales</taxon>
        <taxon>Thermomonosporaceae</taxon>
        <taxon>Actinomadura</taxon>
    </lineage>
</organism>
<dbReference type="InterPro" id="IPR023210">
    <property type="entry name" value="NADP_OxRdtase_dom"/>
</dbReference>
<keyword evidence="2" id="KW-0521">NADP</keyword>
<evidence type="ECO:0000256" key="5">
    <source>
        <dbReference type="PIRSR" id="PIRSR000097-2"/>
    </source>
</evidence>
<reference evidence="9" key="1">
    <citation type="submission" date="2020-11" db="EMBL/GenBank/DDBJ databases">
        <title>Sequencing the genomes of 1000 actinobacteria strains.</title>
        <authorList>
            <person name="Klenk H.-P."/>
        </authorList>
    </citation>
    <scope>NUCLEOTIDE SEQUENCE</scope>
    <source>
        <strain evidence="9">DSM 43175</strain>
    </source>
</reference>
<feature type="site" description="Lowers pKa of active site Tyr" evidence="6">
    <location>
        <position position="77"/>
    </location>
</feature>
<dbReference type="Proteomes" id="UP000614047">
    <property type="component" value="Unassembled WGS sequence"/>
</dbReference>
<dbReference type="Gene3D" id="3.20.20.100">
    <property type="entry name" value="NADP-dependent oxidoreductase domain"/>
    <property type="match status" value="1"/>
</dbReference>
<dbReference type="SUPFAM" id="SSF51430">
    <property type="entry name" value="NAD(P)-linked oxidoreductase"/>
    <property type="match status" value="1"/>
</dbReference>
<name>A0A931DI83_9ACTN</name>
<dbReference type="GO" id="GO:0016616">
    <property type="term" value="F:oxidoreductase activity, acting on the CH-OH group of donors, NAD or NADP as acceptor"/>
    <property type="evidence" value="ECO:0007669"/>
    <property type="project" value="UniProtKB-ARBA"/>
</dbReference>
<evidence type="ECO:0000256" key="2">
    <source>
        <dbReference type="ARBA" id="ARBA00022857"/>
    </source>
</evidence>
<dbReference type="InterPro" id="IPR018170">
    <property type="entry name" value="Aldo/ket_reductase_CS"/>
</dbReference>
<dbReference type="AlphaFoldDB" id="A0A931DI83"/>
<sequence length="285" mass="30823">MAQQDDAVTLNNGVRMPRLGLGVARVPDAEAAAAVAAALEMGYRSVDTAKDYGNERGVGAAVRESGIPREQVFVTTKVWNADHGYAPALRAFDAGLERLGLDYVDLYLIHWPVPSRGLFQETWRALERLHADGRVRAIGVSNFEPRHLALLMKEGSVVPAVNQIEMHPRLQQQRLRDVHRRYGIVTEAWSPLAKGGALEHPTLVSLAERHGTTPAAIILRWHLDLGNVVIPKTVTPARMRENLGAASLAPLPPADIDAIGALDAGERIGPHPDTFGDPAGTEPPG</sequence>
<evidence type="ECO:0000256" key="6">
    <source>
        <dbReference type="PIRSR" id="PIRSR000097-3"/>
    </source>
</evidence>
<dbReference type="PROSITE" id="PS00062">
    <property type="entry name" value="ALDOKETO_REDUCTASE_2"/>
    <property type="match status" value="1"/>
</dbReference>
<evidence type="ECO:0000313" key="10">
    <source>
        <dbReference type="Proteomes" id="UP000614047"/>
    </source>
</evidence>
<dbReference type="InterPro" id="IPR020471">
    <property type="entry name" value="AKR"/>
</dbReference>
<comment type="similarity">
    <text evidence="1">Belongs to the aldo/keto reductase family.</text>
</comment>
<comment type="caution">
    <text evidence="9">The sequence shown here is derived from an EMBL/GenBank/DDBJ whole genome shotgun (WGS) entry which is preliminary data.</text>
</comment>
<dbReference type="InterPro" id="IPR036812">
    <property type="entry name" value="NAD(P)_OxRdtase_dom_sf"/>
</dbReference>
<proteinExistence type="inferred from homology"/>
<evidence type="ECO:0000256" key="4">
    <source>
        <dbReference type="PIRSR" id="PIRSR000097-1"/>
    </source>
</evidence>